<feature type="domain" description="Carbohydrate kinase PfkB" evidence="4">
    <location>
        <begin position="1"/>
        <end position="314"/>
    </location>
</feature>
<evidence type="ECO:0000313" key="6">
    <source>
        <dbReference type="Proteomes" id="UP001168528"/>
    </source>
</evidence>
<organism evidence="5 6">
    <name type="scientific">Rhodocytophaga aerolata</name>
    <dbReference type="NCBI Taxonomy" id="455078"/>
    <lineage>
        <taxon>Bacteria</taxon>
        <taxon>Pseudomonadati</taxon>
        <taxon>Bacteroidota</taxon>
        <taxon>Cytophagia</taxon>
        <taxon>Cytophagales</taxon>
        <taxon>Rhodocytophagaceae</taxon>
        <taxon>Rhodocytophaga</taxon>
    </lineage>
</organism>
<comment type="similarity">
    <text evidence="1">Belongs to the carbohydrate kinase PfkB family.</text>
</comment>
<dbReference type="InterPro" id="IPR052700">
    <property type="entry name" value="Carb_kinase_PfkB-like"/>
</dbReference>
<reference evidence="5" key="1">
    <citation type="submission" date="2023-07" db="EMBL/GenBank/DDBJ databases">
        <title>The genome sequence of Rhodocytophaga aerolata KACC 12507.</title>
        <authorList>
            <person name="Zhang X."/>
        </authorList>
    </citation>
    <scope>NUCLEOTIDE SEQUENCE</scope>
    <source>
        <strain evidence="5">KACC 12507</strain>
    </source>
</reference>
<comment type="caution">
    <text evidence="5">The sequence shown here is derived from an EMBL/GenBank/DDBJ whole genome shotgun (WGS) entry which is preliminary data.</text>
</comment>
<evidence type="ECO:0000256" key="2">
    <source>
        <dbReference type="ARBA" id="ARBA00022679"/>
    </source>
</evidence>
<evidence type="ECO:0000313" key="5">
    <source>
        <dbReference type="EMBL" id="MDO1449157.1"/>
    </source>
</evidence>
<dbReference type="CDD" id="cd01166">
    <property type="entry name" value="KdgK"/>
    <property type="match status" value="1"/>
</dbReference>
<name>A0ABT8REL5_9BACT</name>
<evidence type="ECO:0000256" key="1">
    <source>
        <dbReference type="ARBA" id="ARBA00010688"/>
    </source>
</evidence>
<dbReference type="RefSeq" id="WP_302039958.1">
    <property type="nucleotide sequence ID" value="NZ_JAUKPO010000016.1"/>
</dbReference>
<accession>A0ABT8REL5</accession>
<dbReference type="SUPFAM" id="SSF53613">
    <property type="entry name" value="Ribokinase-like"/>
    <property type="match status" value="1"/>
</dbReference>
<keyword evidence="3 5" id="KW-0418">Kinase</keyword>
<dbReference type="Gene3D" id="3.40.1190.20">
    <property type="match status" value="1"/>
</dbReference>
<dbReference type="Proteomes" id="UP001168528">
    <property type="component" value="Unassembled WGS sequence"/>
</dbReference>
<dbReference type="GO" id="GO:0016301">
    <property type="term" value="F:kinase activity"/>
    <property type="evidence" value="ECO:0007669"/>
    <property type="project" value="UniProtKB-KW"/>
</dbReference>
<dbReference type="EMBL" id="JAUKPO010000016">
    <property type="protein sequence ID" value="MDO1449157.1"/>
    <property type="molecule type" value="Genomic_DNA"/>
</dbReference>
<evidence type="ECO:0000259" key="4">
    <source>
        <dbReference type="Pfam" id="PF00294"/>
    </source>
</evidence>
<protein>
    <submittedName>
        <fullName evidence="5">Sugar kinase</fullName>
    </submittedName>
</protein>
<keyword evidence="6" id="KW-1185">Reference proteome</keyword>
<evidence type="ECO:0000256" key="3">
    <source>
        <dbReference type="ARBA" id="ARBA00022777"/>
    </source>
</evidence>
<dbReference type="PANTHER" id="PTHR43320">
    <property type="entry name" value="SUGAR KINASE"/>
    <property type="match status" value="1"/>
</dbReference>
<gene>
    <name evidence="5" type="ORF">Q0590_22965</name>
</gene>
<dbReference type="InterPro" id="IPR029056">
    <property type="entry name" value="Ribokinase-like"/>
</dbReference>
<dbReference type="PANTHER" id="PTHR43320:SF2">
    <property type="entry name" value="2-DEHYDRO-3-DEOXYGLUCONOKINASE_2-DEHYDRO-3-DEOXYGALACTONOKINASE"/>
    <property type="match status" value="1"/>
</dbReference>
<dbReference type="Pfam" id="PF00294">
    <property type="entry name" value="PfkB"/>
    <property type="match status" value="1"/>
</dbReference>
<dbReference type="InterPro" id="IPR011611">
    <property type="entry name" value="PfkB_dom"/>
</dbReference>
<proteinExistence type="inferred from homology"/>
<sequence length="336" mass="36366">MKKVVTFGEIMLRLSTPGYAKFIQADNFNITYGGGEANVGISLAQFGIPAEHVTRFPDNDLGKAATSLLRKYGVQTANILYGGDRLGIYFLETGAIARPSKVVYDRANSAFAQLEPGMLNWEEILKEAQWLHWTGITPAISDGAAKSCLEAITVANKLGLTVSADTNYRKNLWQYGKTAREVMPEMVAGCDIIVCSKGDAADMFGIEPKKGEGSGFVSVCKQLMNRFPKVKKIVNTKRESISASHNTLTGVMWNGAEYLKTPMHQISPIVDRIGGGDAFMAGLIYGLLTYNDDQQALDFAVAASALKHAVEGDANLVTAEEVIPVMKGDSSGRLVR</sequence>
<keyword evidence="2" id="KW-0808">Transferase</keyword>